<proteinExistence type="predicted"/>
<evidence type="ECO:0000256" key="1">
    <source>
        <dbReference type="SAM" id="MobiDB-lite"/>
    </source>
</evidence>
<organism evidence="2 3">
    <name type="scientific">Virgibacillus massiliensis</name>
    <dbReference type="NCBI Taxonomy" id="1462526"/>
    <lineage>
        <taxon>Bacteria</taxon>
        <taxon>Bacillati</taxon>
        <taxon>Bacillota</taxon>
        <taxon>Bacilli</taxon>
        <taxon>Bacillales</taxon>
        <taxon>Bacillaceae</taxon>
        <taxon>Virgibacillus</taxon>
    </lineage>
</organism>
<sequence length="133" mass="15990">MNDTNLHPSVSEFKQFINQHPKLIKHIRKNGRPWQEMYEKWVLLGEDDPYWESFKSDSEDNKEEKKESKKDKNSELFSQLVKMTESMDLDKFQKQMDQFSSSLGTIQELIGQFQKTKENKQPPINERMGWFRD</sequence>
<dbReference type="Proteomes" id="UP000028875">
    <property type="component" value="Unassembled WGS sequence"/>
</dbReference>
<feature type="compositionally biased region" description="Basic and acidic residues" evidence="1">
    <location>
        <begin position="54"/>
        <end position="74"/>
    </location>
</feature>
<accession>A0A024QDD2</accession>
<feature type="region of interest" description="Disordered" evidence="1">
    <location>
        <begin position="52"/>
        <end position="74"/>
    </location>
</feature>
<dbReference type="STRING" id="1462526.BN990_02550"/>
<protein>
    <submittedName>
        <fullName evidence="2">Uncharacterized protein</fullName>
    </submittedName>
</protein>
<dbReference type="EMBL" id="CCDP010000001">
    <property type="protein sequence ID" value="CDQ40230.1"/>
    <property type="molecule type" value="Genomic_DNA"/>
</dbReference>
<dbReference type="eggNOG" id="ENOG5032UYM">
    <property type="taxonomic scope" value="Bacteria"/>
</dbReference>
<dbReference type="RefSeq" id="WP_021291693.1">
    <property type="nucleotide sequence ID" value="NZ_BNER01000004.1"/>
</dbReference>
<keyword evidence="3" id="KW-1185">Reference proteome</keyword>
<dbReference type="OrthoDB" id="1655540at2"/>
<name>A0A024QDD2_9BACI</name>
<comment type="caution">
    <text evidence="2">The sequence shown here is derived from an EMBL/GenBank/DDBJ whole genome shotgun (WGS) entry which is preliminary data.</text>
</comment>
<dbReference type="AlphaFoldDB" id="A0A024QDD2"/>
<reference evidence="2 3" key="1">
    <citation type="submission" date="2014-03" db="EMBL/GenBank/DDBJ databases">
        <authorList>
            <person name="Urmite Genomes U."/>
        </authorList>
    </citation>
    <scope>NUCLEOTIDE SEQUENCE [LARGE SCALE GENOMIC DNA]</scope>
    <source>
        <strain evidence="2 3">Vm-5</strain>
    </source>
</reference>
<evidence type="ECO:0000313" key="3">
    <source>
        <dbReference type="Proteomes" id="UP000028875"/>
    </source>
</evidence>
<reference evidence="3" key="2">
    <citation type="submission" date="2014-05" db="EMBL/GenBank/DDBJ databases">
        <title>Draft genome sequence of Virgibacillus massiliensis Vm-5.</title>
        <authorList>
            <person name="Khelaifia S."/>
            <person name="Croce O."/>
            <person name="Lagier J.C."/>
            <person name="Raoult D."/>
        </authorList>
    </citation>
    <scope>NUCLEOTIDE SEQUENCE [LARGE SCALE GENOMIC DNA]</scope>
    <source>
        <strain evidence="3">Vm-5</strain>
    </source>
</reference>
<evidence type="ECO:0000313" key="2">
    <source>
        <dbReference type="EMBL" id="CDQ40230.1"/>
    </source>
</evidence>
<dbReference type="Pfam" id="PF14071">
    <property type="entry name" value="YlbD_coat"/>
    <property type="match status" value="1"/>
</dbReference>
<dbReference type="InterPro" id="IPR025953">
    <property type="entry name" value="YlbD_coat"/>
</dbReference>
<gene>
    <name evidence="2" type="ORF">BN990_02550</name>
</gene>